<comment type="caution">
    <text evidence="3">The sequence shown here is derived from an EMBL/GenBank/DDBJ whole genome shotgun (WGS) entry which is preliminary data.</text>
</comment>
<organism evidence="3 4">
    <name type="scientific">Halobacterium bonnevillei</name>
    <dbReference type="NCBI Taxonomy" id="2692200"/>
    <lineage>
        <taxon>Archaea</taxon>
        <taxon>Methanobacteriati</taxon>
        <taxon>Methanobacteriota</taxon>
        <taxon>Stenosarchaea group</taxon>
        <taxon>Halobacteria</taxon>
        <taxon>Halobacteriales</taxon>
        <taxon>Halobacteriaceae</taxon>
        <taxon>Halobacterium</taxon>
    </lineage>
</organism>
<feature type="transmembrane region" description="Helical" evidence="1">
    <location>
        <begin position="26"/>
        <end position="45"/>
    </location>
</feature>
<dbReference type="EMBL" id="WUUU01000032">
    <property type="protein sequence ID" value="MXR20206.1"/>
    <property type="molecule type" value="Genomic_DNA"/>
</dbReference>
<evidence type="ECO:0000256" key="1">
    <source>
        <dbReference type="SAM" id="Phobius"/>
    </source>
</evidence>
<dbReference type="AlphaFoldDB" id="A0A6B0SI26"/>
<evidence type="ECO:0000313" key="4">
    <source>
        <dbReference type="Proteomes" id="UP000471521"/>
    </source>
</evidence>
<feature type="transmembrane region" description="Helical" evidence="1">
    <location>
        <begin position="51"/>
        <end position="67"/>
    </location>
</feature>
<sequence length="79" mass="9139">MSDPSTTDSRTRRLVAYLRQNRDQMVVDAAVLLSWIVVSAALFRILSVPQWLHYLVLFVGIGAYSRLTPDWERPYRRSG</sequence>
<evidence type="ECO:0000313" key="3">
    <source>
        <dbReference type="EMBL" id="MXR20206.1"/>
    </source>
</evidence>
<keyword evidence="1" id="KW-0812">Transmembrane</keyword>
<proteinExistence type="predicted"/>
<keyword evidence="4" id="KW-1185">Reference proteome</keyword>
<gene>
    <name evidence="3" type="ORF">GRX66_06160</name>
</gene>
<dbReference type="Proteomes" id="UP000471521">
    <property type="component" value="Unassembled WGS sequence"/>
</dbReference>
<protein>
    <recommendedName>
        <fullName evidence="2">DUF8119 domain-containing protein</fullName>
    </recommendedName>
</protein>
<keyword evidence="1" id="KW-0472">Membrane</keyword>
<dbReference type="InterPro" id="IPR058432">
    <property type="entry name" value="DUF8119"/>
</dbReference>
<accession>A0A6B0SI26</accession>
<keyword evidence="1" id="KW-1133">Transmembrane helix</keyword>
<reference evidence="3 4" key="1">
    <citation type="submission" date="2019-12" db="EMBL/GenBank/DDBJ databases">
        <title>Isolation and characterization of three novel carbon monoxide-oxidizing members of Halobacteria from salione crusts and soils.</title>
        <authorList>
            <person name="Myers M.R."/>
            <person name="King G.M."/>
        </authorList>
    </citation>
    <scope>NUCLEOTIDE SEQUENCE [LARGE SCALE GENOMIC DNA]</scope>
    <source>
        <strain evidence="3 4">PCN9</strain>
    </source>
</reference>
<feature type="domain" description="DUF8119" evidence="2">
    <location>
        <begin position="9"/>
        <end position="77"/>
    </location>
</feature>
<evidence type="ECO:0000259" key="2">
    <source>
        <dbReference type="Pfam" id="PF26436"/>
    </source>
</evidence>
<dbReference type="Pfam" id="PF26436">
    <property type="entry name" value="DUF8119"/>
    <property type="match status" value="1"/>
</dbReference>
<name>A0A6B0SI26_9EURY</name>
<dbReference type="RefSeq" id="WP_325063984.1">
    <property type="nucleotide sequence ID" value="NZ_WUUU01000032.1"/>
</dbReference>